<name>A0AAV0G078_9ASTE</name>
<dbReference type="Proteomes" id="UP001152523">
    <property type="component" value="Unassembled WGS sequence"/>
</dbReference>
<gene>
    <name evidence="1" type="ORF">CEPIT_LOCUS39045</name>
</gene>
<protein>
    <submittedName>
        <fullName evidence="1">Uncharacterized protein</fullName>
    </submittedName>
</protein>
<dbReference type="AlphaFoldDB" id="A0AAV0G078"/>
<dbReference type="EMBL" id="CAMAPF010001029">
    <property type="protein sequence ID" value="CAH9141336.1"/>
    <property type="molecule type" value="Genomic_DNA"/>
</dbReference>
<evidence type="ECO:0000313" key="2">
    <source>
        <dbReference type="Proteomes" id="UP001152523"/>
    </source>
</evidence>
<proteinExistence type="predicted"/>
<comment type="caution">
    <text evidence="1">The sequence shown here is derived from an EMBL/GenBank/DDBJ whole genome shotgun (WGS) entry which is preliminary data.</text>
</comment>
<evidence type="ECO:0000313" key="1">
    <source>
        <dbReference type="EMBL" id="CAH9141336.1"/>
    </source>
</evidence>
<organism evidence="1 2">
    <name type="scientific">Cuscuta epithymum</name>
    <dbReference type="NCBI Taxonomy" id="186058"/>
    <lineage>
        <taxon>Eukaryota</taxon>
        <taxon>Viridiplantae</taxon>
        <taxon>Streptophyta</taxon>
        <taxon>Embryophyta</taxon>
        <taxon>Tracheophyta</taxon>
        <taxon>Spermatophyta</taxon>
        <taxon>Magnoliopsida</taxon>
        <taxon>eudicotyledons</taxon>
        <taxon>Gunneridae</taxon>
        <taxon>Pentapetalae</taxon>
        <taxon>asterids</taxon>
        <taxon>lamiids</taxon>
        <taxon>Solanales</taxon>
        <taxon>Convolvulaceae</taxon>
        <taxon>Cuscuteae</taxon>
        <taxon>Cuscuta</taxon>
        <taxon>Cuscuta subgen. Cuscuta</taxon>
    </lineage>
</organism>
<accession>A0AAV0G078</accession>
<keyword evidence="2" id="KW-1185">Reference proteome</keyword>
<reference evidence="1" key="1">
    <citation type="submission" date="2022-07" db="EMBL/GenBank/DDBJ databases">
        <authorList>
            <person name="Macas J."/>
            <person name="Novak P."/>
            <person name="Neumann P."/>
        </authorList>
    </citation>
    <scope>NUCLEOTIDE SEQUENCE</scope>
</reference>
<sequence>MGGRERAQNFVSFSEQDDDSSYLDCTKESMLHCQFHFSCSEAAISASDDGGNGTSAVLPSTRIRSPSYSCICMSLLEFWVFRAVLISFGIRRRKIRFLESCGLYSFSEARTGEADFSVQIHNLIRSCSSTASFSFSGNPIQHWIEFEE</sequence>